<name>A0AA39XHL2_9PEZI</name>
<evidence type="ECO:0000313" key="3">
    <source>
        <dbReference type="Proteomes" id="UP001175000"/>
    </source>
</evidence>
<dbReference type="AlphaFoldDB" id="A0AA39XHL2"/>
<proteinExistence type="predicted"/>
<dbReference type="Proteomes" id="UP001175000">
    <property type="component" value="Unassembled WGS sequence"/>
</dbReference>
<keyword evidence="1" id="KW-0812">Transmembrane</keyword>
<organism evidence="2 3">
    <name type="scientific">Immersiella caudata</name>
    <dbReference type="NCBI Taxonomy" id="314043"/>
    <lineage>
        <taxon>Eukaryota</taxon>
        <taxon>Fungi</taxon>
        <taxon>Dikarya</taxon>
        <taxon>Ascomycota</taxon>
        <taxon>Pezizomycotina</taxon>
        <taxon>Sordariomycetes</taxon>
        <taxon>Sordariomycetidae</taxon>
        <taxon>Sordariales</taxon>
        <taxon>Lasiosphaeriaceae</taxon>
        <taxon>Immersiella</taxon>
    </lineage>
</organism>
<keyword evidence="1" id="KW-1133">Transmembrane helix</keyword>
<reference evidence="2" key="1">
    <citation type="submission" date="2023-06" db="EMBL/GenBank/DDBJ databases">
        <title>Genome-scale phylogeny and comparative genomics of the fungal order Sordariales.</title>
        <authorList>
            <consortium name="Lawrence Berkeley National Laboratory"/>
            <person name="Hensen N."/>
            <person name="Bonometti L."/>
            <person name="Westerberg I."/>
            <person name="Brannstrom I.O."/>
            <person name="Guillou S."/>
            <person name="Cros-Aarteil S."/>
            <person name="Calhoun S."/>
            <person name="Haridas S."/>
            <person name="Kuo A."/>
            <person name="Mondo S."/>
            <person name="Pangilinan J."/>
            <person name="Riley R."/>
            <person name="Labutti K."/>
            <person name="Andreopoulos B."/>
            <person name="Lipzen A."/>
            <person name="Chen C."/>
            <person name="Yanf M."/>
            <person name="Daum C."/>
            <person name="Ng V."/>
            <person name="Clum A."/>
            <person name="Steindorff A."/>
            <person name="Ohm R."/>
            <person name="Martin F."/>
            <person name="Silar P."/>
            <person name="Natvig D."/>
            <person name="Lalanne C."/>
            <person name="Gautier V."/>
            <person name="Ament-Velasquez S.L."/>
            <person name="Kruys A."/>
            <person name="Hutchinson M.I."/>
            <person name="Powell A.J."/>
            <person name="Barry K."/>
            <person name="Miller A.N."/>
            <person name="Grigoriev I.V."/>
            <person name="Debuchy R."/>
            <person name="Gladieux P."/>
            <person name="Thoren M.H."/>
            <person name="Johannesson H."/>
        </authorList>
    </citation>
    <scope>NUCLEOTIDE SEQUENCE</scope>
    <source>
        <strain evidence="2">CBS 606.72</strain>
    </source>
</reference>
<sequence>MADITTYSTRTTSLLPLTTIFTPPASCQAQLPTFPPVFIRDPSSASGVRIDLYMDFDSHLLSQLNYNFEAAAHPECYPDSWANTPYIANPGIYLHTGYSPGVCPSDYIKEFQTSQGTRTWAACCSPPPKDWRPSALATFCAYKVTTPIVALTWRSDVTDYRMLSRTSPTITTTLTPAESTSIYVIGIHVAVMWESKDLPLPRAAVTATSITPFESVEGTPPTSSNSATGGSESIKLAGLQNPGSVAAVALGAVIGIALILGGMVFWRRWRQKRTLAVGNEVRRRGEGERKVELQITMVGSPPPCGRTSQSEARQMKLDVSLRRVATGDISRARLFSLVCGMCISDN</sequence>
<keyword evidence="1" id="KW-0472">Membrane</keyword>
<evidence type="ECO:0000313" key="2">
    <source>
        <dbReference type="EMBL" id="KAK0634154.1"/>
    </source>
</evidence>
<protein>
    <submittedName>
        <fullName evidence="2">Uncharacterized protein</fullName>
    </submittedName>
</protein>
<gene>
    <name evidence="2" type="ORF">B0T14DRAFT_508481</name>
</gene>
<feature type="transmembrane region" description="Helical" evidence="1">
    <location>
        <begin position="245"/>
        <end position="266"/>
    </location>
</feature>
<keyword evidence="3" id="KW-1185">Reference proteome</keyword>
<dbReference type="EMBL" id="JAULSU010000001">
    <property type="protein sequence ID" value="KAK0634154.1"/>
    <property type="molecule type" value="Genomic_DNA"/>
</dbReference>
<evidence type="ECO:0000256" key="1">
    <source>
        <dbReference type="SAM" id="Phobius"/>
    </source>
</evidence>
<accession>A0AA39XHL2</accession>
<comment type="caution">
    <text evidence="2">The sequence shown here is derived from an EMBL/GenBank/DDBJ whole genome shotgun (WGS) entry which is preliminary data.</text>
</comment>